<evidence type="ECO:0000313" key="10">
    <source>
        <dbReference type="Proteomes" id="UP001611075"/>
    </source>
</evidence>
<sequence>MGQVVADADAAVGPEAPKSVLRNRNFRLLWIGETTSAFGTSVSRVALPLIAVVTLDASTFEVGLLTATAWLPWLLLGLPAGAWVDRLPRRPLMLACNVVSLATVLSAPIAYWAGVLTIAHLLLVALLTGAASVFFQTSYQVFLPSVVNDNRQLPAANAALQGSESVAQVAGPGLAGAITQAVGAVFGLGVNAITFLVSSWCLLLIKAKDEVHAVGGHRASMMKEIRVGLRFVRRDPYLRAFTLFGALSNIALTGYQAILVVFLVREVGTSAATAGLLISAMSVGGVLGASLAPLVARRFGTARGLLLIQCLGSPFALLIPMSTPGAGLSLTVVGGVGVGVGVVAGNVIKGSFRQSYTPAALLGRVVATMHLLNYGTIPLGALLAGALGTSLGLRATMWIMAVGLVAAVVVLLVSPIRRRRDLPLTVAA</sequence>
<evidence type="ECO:0000256" key="3">
    <source>
        <dbReference type="ARBA" id="ARBA00022475"/>
    </source>
</evidence>
<dbReference type="InterPro" id="IPR010290">
    <property type="entry name" value="TM_effector"/>
</dbReference>
<gene>
    <name evidence="9" type="ORF">ACH4OY_31165</name>
</gene>
<dbReference type="RefSeq" id="WP_396685820.1">
    <property type="nucleotide sequence ID" value="NZ_JBIRPU010000045.1"/>
</dbReference>
<accession>A0ABW7STU8</accession>
<dbReference type="Pfam" id="PF05977">
    <property type="entry name" value="MFS_3"/>
    <property type="match status" value="1"/>
</dbReference>
<dbReference type="CDD" id="cd06173">
    <property type="entry name" value="MFS_MefA_like"/>
    <property type="match status" value="1"/>
</dbReference>
<feature type="transmembrane region" description="Helical" evidence="7">
    <location>
        <begin position="328"/>
        <end position="348"/>
    </location>
</feature>
<feature type="transmembrane region" description="Helical" evidence="7">
    <location>
        <begin position="62"/>
        <end position="84"/>
    </location>
</feature>
<evidence type="ECO:0000259" key="8">
    <source>
        <dbReference type="PROSITE" id="PS50850"/>
    </source>
</evidence>
<comment type="caution">
    <text evidence="9">The sequence shown here is derived from an EMBL/GenBank/DDBJ whole genome shotgun (WGS) entry which is preliminary data.</text>
</comment>
<proteinExistence type="predicted"/>
<evidence type="ECO:0000256" key="5">
    <source>
        <dbReference type="ARBA" id="ARBA00022989"/>
    </source>
</evidence>
<evidence type="ECO:0000256" key="4">
    <source>
        <dbReference type="ARBA" id="ARBA00022692"/>
    </source>
</evidence>
<feature type="transmembrane region" description="Helical" evidence="7">
    <location>
        <begin position="395"/>
        <end position="413"/>
    </location>
</feature>
<keyword evidence="10" id="KW-1185">Reference proteome</keyword>
<name>A0ABW7STU8_9ACTN</name>
<dbReference type="Gene3D" id="1.20.1250.20">
    <property type="entry name" value="MFS general substrate transporter like domains"/>
    <property type="match status" value="1"/>
</dbReference>
<feature type="transmembrane region" description="Helical" evidence="7">
    <location>
        <begin position="118"/>
        <end position="135"/>
    </location>
</feature>
<dbReference type="SUPFAM" id="SSF103473">
    <property type="entry name" value="MFS general substrate transporter"/>
    <property type="match status" value="1"/>
</dbReference>
<keyword evidence="4 7" id="KW-0812">Transmembrane</keyword>
<dbReference type="InterPro" id="IPR020846">
    <property type="entry name" value="MFS_dom"/>
</dbReference>
<keyword evidence="5 7" id="KW-1133">Transmembrane helix</keyword>
<evidence type="ECO:0000256" key="6">
    <source>
        <dbReference type="ARBA" id="ARBA00023136"/>
    </source>
</evidence>
<keyword evidence="3" id="KW-1003">Cell membrane</keyword>
<evidence type="ECO:0000313" key="9">
    <source>
        <dbReference type="EMBL" id="MFI0797106.1"/>
    </source>
</evidence>
<feature type="transmembrane region" description="Helical" evidence="7">
    <location>
        <begin position="270"/>
        <end position="292"/>
    </location>
</feature>
<evidence type="ECO:0000256" key="7">
    <source>
        <dbReference type="SAM" id="Phobius"/>
    </source>
</evidence>
<dbReference type="EMBL" id="JBIRPU010000045">
    <property type="protein sequence ID" value="MFI0797106.1"/>
    <property type="molecule type" value="Genomic_DNA"/>
</dbReference>
<dbReference type="InterPro" id="IPR036259">
    <property type="entry name" value="MFS_trans_sf"/>
</dbReference>
<feature type="transmembrane region" description="Helical" evidence="7">
    <location>
        <begin position="304"/>
        <end position="322"/>
    </location>
</feature>
<reference evidence="9 10" key="1">
    <citation type="submission" date="2024-10" db="EMBL/GenBank/DDBJ databases">
        <title>The Natural Products Discovery Center: Release of the First 8490 Sequenced Strains for Exploring Actinobacteria Biosynthetic Diversity.</title>
        <authorList>
            <person name="Kalkreuter E."/>
            <person name="Kautsar S.A."/>
            <person name="Yang D."/>
            <person name="Bader C.D."/>
            <person name="Teijaro C.N."/>
            <person name="Fluegel L."/>
            <person name="Davis C.M."/>
            <person name="Simpson J.R."/>
            <person name="Lauterbach L."/>
            <person name="Steele A.D."/>
            <person name="Gui C."/>
            <person name="Meng S."/>
            <person name="Li G."/>
            <person name="Viehrig K."/>
            <person name="Ye F."/>
            <person name="Su P."/>
            <person name="Kiefer A.F."/>
            <person name="Nichols A."/>
            <person name="Cepeda A.J."/>
            <person name="Yan W."/>
            <person name="Fan B."/>
            <person name="Jiang Y."/>
            <person name="Adhikari A."/>
            <person name="Zheng C.-J."/>
            <person name="Schuster L."/>
            <person name="Cowan T.M."/>
            <person name="Smanski M.J."/>
            <person name="Chevrette M.G."/>
            <person name="De Carvalho L.P.S."/>
            <person name="Shen B."/>
        </authorList>
    </citation>
    <scope>NUCLEOTIDE SEQUENCE [LARGE SCALE GENOMIC DNA]</scope>
    <source>
        <strain evidence="9 10">NPDC021253</strain>
    </source>
</reference>
<evidence type="ECO:0000256" key="1">
    <source>
        <dbReference type="ARBA" id="ARBA00004651"/>
    </source>
</evidence>
<keyword evidence="2" id="KW-0813">Transport</keyword>
<feature type="transmembrane region" description="Helical" evidence="7">
    <location>
        <begin position="91"/>
        <end position="112"/>
    </location>
</feature>
<organism evidence="9 10">
    <name type="scientific">Micromonospora rubida</name>
    <dbReference type="NCBI Taxonomy" id="2697657"/>
    <lineage>
        <taxon>Bacteria</taxon>
        <taxon>Bacillati</taxon>
        <taxon>Actinomycetota</taxon>
        <taxon>Actinomycetes</taxon>
        <taxon>Micromonosporales</taxon>
        <taxon>Micromonosporaceae</taxon>
        <taxon>Micromonospora</taxon>
    </lineage>
</organism>
<dbReference type="PANTHER" id="PTHR23513">
    <property type="entry name" value="INTEGRAL MEMBRANE EFFLUX PROTEIN-RELATED"/>
    <property type="match status" value="1"/>
</dbReference>
<keyword evidence="6 7" id="KW-0472">Membrane</keyword>
<feature type="transmembrane region" description="Helical" evidence="7">
    <location>
        <begin position="360"/>
        <end position="383"/>
    </location>
</feature>
<dbReference type="PROSITE" id="PS50850">
    <property type="entry name" value="MFS"/>
    <property type="match status" value="1"/>
</dbReference>
<evidence type="ECO:0000256" key="2">
    <source>
        <dbReference type="ARBA" id="ARBA00022448"/>
    </source>
</evidence>
<comment type="subcellular location">
    <subcellularLocation>
        <location evidence="1">Cell membrane</location>
        <topology evidence="1">Multi-pass membrane protein</topology>
    </subcellularLocation>
</comment>
<feature type="transmembrane region" description="Helical" evidence="7">
    <location>
        <begin position="240"/>
        <end position="264"/>
    </location>
</feature>
<feature type="domain" description="Major facilitator superfamily (MFS) profile" evidence="8">
    <location>
        <begin position="237"/>
        <end position="428"/>
    </location>
</feature>
<protein>
    <submittedName>
        <fullName evidence="9">MFS transporter</fullName>
    </submittedName>
</protein>
<dbReference type="Proteomes" id="UP001611075">
    <property type="component" value="Unassembled WGS sequence"/>
</dbReference>
<dbReference type="PANTHER" id="PTHR23513:SF6">
    <property type="entry name" value="MAJOR FACILITATOR SUPERFAMILY ASSOCIATED DOMAIN-CONTAINING PROTEIN"/>
    <property type="match status" value="1"/>
</dbReference>